<dbReference type="EMBL" id="FOSC01000004">
    <property type="protein sequence ID" value="SFJ66606.1"/>
    <property type="molecule type" value="Genomic_DNA"/>
</dbReference>
<dbReference type="PROSITE" id="PS50532">
    <property type="entry name" value="HTH_IS408"/>
    <property type="match status" value="1"/>
</dbReference>
<dbReference type="InterPro" id="IPR017895">
    <property type="entry name" value="HTH_IS408/IS1162_type"/>
</dbReference>
<dbReference type="OrthoDB" id="2065409at2"/>
<protein>
    <recommendedName>
        <fullName evidence="1">HTH IS408-type domain-containing protein</fullName>
    </recommendedName>
</protein>
<dbReference type="Gene3D" id="1.10.10.60">
    <property type="entry name" value="Homeodomain-like"/>
    <property type="match status" value="1"/>
</dbReference>
<gene>
    <name evidence="2" type="ORF">SAMN05216429_104239</name>
</gene>
<evidence type="ECO:0000313" key="3">
    <source>
        <dbReference type="Proteomes" id="UP000199445"/>
    </source>
</evidence>
<organism evidence="2 3">
    <name type="scientific">Marinobacter persicus</name>
    <dbReference type="NCBI Taxonomy" id="930118"/>
    <lineage>
        <taxon>Bacteria</taxon>
        <taxon>Pseudomonadati</taxon>
        <taxon>Pseudomonadota</taxon>
        <taxon>Gammaproteobacteria</taxon>
        <taxon>Pseudomonadales</taxon>
        <taxon>Marinobacteraceae</taxon>
        <taxon>Marinobacter</taxon>
    </lineage>
</organism>
<sequence length="191" mass="21558">MRQIIEVLRLKYEAGLSHERIARACGLSKGVVGKYVSLATAQGITWPLPEGTDEARLEAQLFPAKMPPSRFAEPDYFQAHQNWSPGRFLNWATDIGPATLDVVQRQLKDRPHPEHGYRACLGLLNLSRRYSRDRLEQACARALSINSASYQSITSILKQGLDQLPLPLTEEEPELADLPVHTNVRGPRYYH</sequence>
<accession>A0A1I3TAB5</accession>
<reference evidence="2 3" key="1">
    <citation type="submission" date="2016-10" db="EMBL/GenBank/DDBJ databases">
        <authorList>
            <person name="de Groot N.N."/>
        </authorList>
    </citation>
    <scope>NUCLEOTIDE SEQUENCE [LARGE SCALE GENOMIC DNA]</scope>
    <source>
        <strain evidence="2 3">IBRC-M 10445</strain>
    </source>
</reference>
<dbReference type="AlphaFoldDB" id="A0A1I3TAB5"/>
<keyword evidence="3" id="KW-1185">Reference proteome</keyword>
<evidence type="ECO:0000313" key="2">
    <source>
        <dbReference type="EMBL" id="SFJ66606.1"/>
    </source>
</evidence>
<feature type="domain" description="HTH IS408-type" evidence="1">
    <location>
        <begin position="4"/>
        <end position="83"/>
    </location>
</feature>
<evidence type="ECO:0000259" key="1">
    <source>
        <dbReference type="PROSITE" id="PS50532"/>
    </source>
</evidence>
<dbReference type="Proteomes" id="UP000199445">
    <property type="component" value="Unassembled WGS sequence"/>
</dbReference>
<proteinExistence type="predicted"/>
<name>A0A1I3TAB5_9GAMM</name>